<organism evidence="1 2">
    <name type="scientific">Choiromyces venosus 120613-1</name>
    <dbReference type="NCBI Taxonomy" id="1336337"/>
    <lineage>
        <taxon>Eukaryota</taxon>
        <taxon>Fungi</taxon>
        <taxon>Dikarya</taxon>
        <taxon>Ascomycota</taxon>
        <taxon>Pezizomycotina</taxon>
        <taxon>Pezizomycetes</taxon>
        <taxon>Pezizales</taxon>
        <taxon>Tuberaceae</taxon>
        <taxon>Choiromyces</taxon>
    </lineage>
</organism>
<evidence type="ECO:0000313" key="2">
    <source>
        <dbReference type="Proteomes" id="UP000276215"/>
    </source>
</evidence>
<name>A0A3N4J414_9PEZI</name>
<reference evidence="1 2" key="1">
    <citation type="journal article" date="2018" name="Nat. Ecol. Evol.">
        <title>Pezizomycetes genomes reveal the molecular basis of ectomycorrhizal truffle lifestyle.</title>
        <authorList>
            <person name="Murat C."/>
            <person name="Payen T."/>
            <person name="Noel B."/>
            <person name="Kuo A."/>
            <person name="Morin E."/>
            <person name="Chen J."/>
            <person name="Kohler A."/>
            <person name="Krizsan K."/>
            <person name="Balestrini R."/>
            <person name="Da Silva C."/>
            <person name="Montanini B."/>
            <person name="Hainaut M."/>
            <person name="Levati E."/>
            <person name="Barry K.W."/>
            <person name="Belfiori B."/>
            <person name="Cichocki N."/>
            <person name="Clum A."/>
            <person name="Dockter R.B."/>
            <person name="Fauchery L."/>
            <person name="Guy J."/>
            <person name="Iotti M."/>
            <person name="Le Tacon F."/>
            <person name="Lindquist E.A."/>
            <person name="Lipzen A."/>
            <person name="Malagnac F."/>
            <person name="Mello A."/>
            <person name="Molinier V."/>
            <person name="Miyauchi S."/>
            <person name="Poulain J."/>
            <person name="Riccioni C."/>
            <person name="Rubini A."/>
            <person name="Sitrit Y."/>
            <person name="Splivallo R."/>
            <person name="Traeger S."/>
            <person name="Wang M."/>
            <person name="Zifcakova L."/>
            <person name="Wipf D."/>
            <person name="Zambonelli A."/>
            <person name="Paolocci F."/>
            <person name="Nowrousian M."/>
            <person name="Ottonello S."/>
            <person name="Baldrian P."/>
            <person name="Spatafora J.W."/>
            <person name="Henrissat B."/>
            <person name="Nagy L.G."/>
            <person name="Aury J.M."/>
            <person name="Wincker P."/>
            <person name="Grigoriev I.V."/>
            <person name="Bonfante P."/>
            <person name="Martin F.M."/>
        </authorList>
    </citation>
    <scope>NUCLEOTIDE SEQUENCE [LARGE SCALE GENOMIC DNA]</scope>
    <source>
        <strain evidence="1 2">120613-1</strain>
    </source>
</reference>
<proteinExistence type="predicted"/>
<evidence type="ECO:0000313" key="1">
    <source>
        <dbReference type="EMBL" id="RPA93063.1"/>
    </source>
</evidence>
<gene>
    <name evidence="1" type="ORF">L873DRAFT_112501</name>
</gene>
<dbReference type="EMBL" id="ML120461">
    <property type="protein sequence ID" value="RPA93063.1"/>
    <property type="molecule type" value="Genomic_DNA"/>
</dbReference>
<dbReference type="AlphaFoldDB" id="A0A3N4J414"/>
<dbReference type="Proteomes" id="UP000276215">
    <property type="component" value="Unassembled WGS sequence"/>
</dbReference>
<keyword evidence="2" id="KW-1185">Reference proteome</keyword>
<sequence length="128" mass="14042">MSPAGIVSATGFIAESLWASISNSGARSLADSFHSTRPTETPGIPILASSTISLSPELEFKIKHLTSEILTFTDRIVRDHWVPELPTLFLCLLSSLPVNPSVQSVRLQVWTGRMAVHEKMPGTDRWTL</sequence>
<accession>A0A3N4J414</accession>
<protein>
    <submittedName>
        <fullName evidence="1">Uncharacterized protein</fullName>
    </submittedName>
</protein>